<dbReference type="PANTHER" id="PTHR33840">
    <property type="match status" value="1"/>
</dbReference>
<accession>A0AA40F7T2</accession>
<evidence type="ECO:0000313" key="4">
    <source>
        <dbReference type="Proteomes" id="UP001172155"/>
    </source>
</evidence>
<dbReference type="SUPFAM" id="SSF53474">
    <property type="entry name" value="alpha/beta-Hydrolases"/>
    <property type="match status" value="1"/>
</dbReference>
<feature type="region of interest" description="Disordered" evidence="1">
    <location>
        <begin position="1"/>
        <end position="30"/>
    </location>
</feature>
<sequence length="651" mass="72260">MSELTSQTNSHARDSALSTAPTSQQTSFLQTPRPAIPKRLILCCDGTWMDSLGKGSFEPPSNVTRLARGLRRNCSDGTHQIISYFAGVGTANAIDQFTGGAFGMGLDRDIRLVYNFICTNYVDGDEIILVGFSRGAFTARSTADMVASVGLLTPEGLDHFFRIFDDYEHIGDPGRAVEDFLVEGLPPFKEDLHGQDKIKWEDARMRVYKEGLRKRNLTRDTYSDGTTEIRIKALGVWDTVGTLGIPPAPVIGISDKVENAFQALGLDEPRYAFRPSLWERAPGSKTHLKQVWFPGTHANVGGGWYDQQLADISLAWMADQLSTLGVEFNFDRMTAIFTDTLRFSARHPFPYANQSKPLLSKIGVRRSPPPKPWCAAPSIFQHDPSAPAPIRDESECDGNDGHPELSDVAKKAREYAPLWRGARPWGMGLIRAPTSVLQNWAGKTVRRPGMSVRVDETTNEDTTEPLLGTNETIHSSVRVRLACGGLGLDDREVWGCEGLLAPLAKGDQTKPLWKLERDLDDEEQARRGRGYDRRVREIGLPGGEYPEACMYPVRKGDCAWKWTFTGKPTGQSRETQYPHETTLREEPLVGYWERYLLAVLRGEPDVWRYAEGVDFANGGLASNGKGDKVESEKAPVVKMSKRASFLGAFGK</sequence>
<dbReference type="AlphaFoldDB" id="A0AA40F7T2"/>
<evidence type="ECO:0000256" key="1">
    <source>
        <dbReference type="SAM" id="MobiDB-lite"/>
    </source>
</evidence>
<reference evidence="3" key="1">
    <citation type="submission" date="2023-06" db="EMBL/GenBank/DDBJ databases">
        <title>Genome-scale phylogeny and comparative genomics of the fungal order Sordariales.</title>
        <authorList>
            <consortium name="Lawrence Berkeley National Laboratory"/>
            <person name="Hensen N."/>
            <person name="Bonometti L."/>
            <person name="Westerberg I."/>
            <person name="Brannstrom I.O."/>
            <person name="Guillou S."/>
            <person name="Cros-Aarteil S."/>
            <person name="Calhoun S."/>
            <person name="Haridas S."/>
            <person name="Kuo A."/>
            <person name="Mondo S."/>
            <person name="Pangilinan J."/>
            <person name="Riley R."/>
            <person name="LaButti K."/>
            <person name="Andreopoulos B."/>
            <person name="Lipzen A."/>
            <person name="Chen C."/>
            <person name="Yanf M."/>
            <person name="Daum C."/>
            <person name="Ng V."/>
            <person name="Clum A."/>
            <person name="Steindorff A."/>
            <person name="Ohm R."/>
            <person name="Martin F."/>
            <person name="Silar P."/>
            <person name="Natvig D."/>
            <person name="Lalanne C."/>
            <person name="Gautier V."/>
            <person name="Ament-velasquez S.L."/>
            <person name="Kruys A."/>
            <person name="Hutchinson M.I."/>
            <person name="Powell A.J."/>
            <person name="Barry K."/>
            <person name="Miller A.N."/>
            <person name="Grigoriev I.V."/>
            <person name="Debuchy R."/>
            <person name="Gladieux P."/>
            <person name="Thoren M.H."/>
            <person name="Johannesson H."/>
        </authorList>
    </citation>
    <scope>NUCLEOTIDE SEQUENCE</scope>
    <source>
        <strain evidence="3">SMH3187-1</strain>
    </source>
</reference>
<dbReference type="EMBL" id="JAUKUD010000001">
    <property type="protein sequence ID" value="KAK0752779.1"/>
    <property type="molecule type" value="Genomic_DNA"/>
</dbReference>
<dbReference type="PANTHER" id="PTHR33840:SF1">
    <property type="entry name" value="TLE1 PHOSPHOLIPASE DOMAIN-CONTAINING PROTEIN"/>
    <property type="match status" value="1"/>
</dbReference>
<evidence type="ECO:0000259" key="2">
    <source>
        <dbReference type="Pfam" id="PF09994"/>
    </source>
</evidence>
<dbReference type="Pfam" id="PF09994">
    <property type="entry name" value="T6SS_Tle1-like_cat"/>
    <property type="match status" value="1"/>
</dbReference>
<proteinExistence type="predicted"/>
<dbReference type="InterPro" id="IPR018712">
    <property type="entry name" value="Tle1-like_cat"/>
</dbReference>
<evidence type="ECO:0000313" key="3">
    <source>
        <dbReference type="EMBL" id="KAK0752779.1"/>
    </source>
</evidence>
<protein>
    <recommendedName>
        <fullName evidence="2">T6SS Phospholipase effector Tle1-like catalytic domain-containing protein</fullName>
    </recommendedName>
</protein>
<comment type="caution">
    <text evidence="3">The sequence shown here is derived from an EMBL/GenBank/DDBJ whole genome shotgun (WGS) entry which is preliminary data.</text>
</comment>
<gene>
    <name evidence="3" type="ORF">B0T18DRAFT_476520</name>
</gene>
<name>A0AA40F7T2_9PEZI</name>
<keyword evidence="4" id="KW-1185">Reference proteome</keyword>
<dbReference type="Proteomes" id="UP001172155">
    <property type="component" value="Unassembled WGS sequence"/>
</dbReference>
<dbReference type="InterPro" id="IPR029058">
    <property type="entry name" value="AB_hydrolase_fold"/>
</dbReference>
<feature type="domain" description="T6SS Phospholipase effector Tle1-like catalytic" evidence="2">
    <location>
        <begin position="38"/>
        <end position="320"/>
    </location>
</feature>
<organism evidence="3 4">
    <name type="scientific">Schizothecium vesticola</name>
    <dbReference type="NCBI Taxonomy" id="314040"/>
    <lineage>
        <taxon>Eukaryota</taxon>
        <taxon>Fungi</taxon>
        <taxon>Dikarya</taxon>
        <taxon>Ascomycota</taxon>
        <taxon>Pezizomycotina</taxon>
        <taxon>Sordariomycetes</taxon>
        <taxon>Sordariomycetidae</taxon>
        <taxon>Sordariales</taxon>
        <taxon>Schizotheciaceae</taxon>
        <taxon>Schizothecium</taxon>
    </lineage>
</organism>